<evidence type="ECO:0000256" key="10">
    <source>
        <dbReference type="ARBA" id="ARBA00040623"/>
    </source>
</evidence>
<dbReference type="InterPro" id="IPR023272">
    <property type="entry name" value="Cyt_c_oxidase_suVIIB_dom_sf"/>
</dbReference>
<evidence type="ECO:0000256" key="3">
    <source>
        <dbReference type="ARBA" id="ARBA00007351"/>
    </source>
</evidence>
<dbReference type="PANTHER" id="PTHR16716:SF1">
    <property type="entry name" value="CYTOCHROME C OXIDASE SUBUNIT 7B2, MITOCHONDRIAL"/>
    <property type="match status" value="1"/>
</dbReference>
<evidence type="ECO:0000256" key="2">
    <source>
        <dbReference type="ARBA" id="ARBA00004673"/>
    </source>
</evidence>
<evidence type="ECO:0000256" key="4">
    <source>
        <dbReference type="ARBA" id="ARBA00022692"/>
    </source>
</evidence>
<dbReference type="GO" id="GO:0006123">
    <property type="term" value="P:mitochondrial electron transport, cytochrome c to oxygen"/>
    <property type="evidence" value="ECO:0007669"/>
    <property type="project" value="InterPro"/>
</dbReference>
<keyword evidence="4 12" id="KW-0812">Transmembrane</keyword>
<evidence type="ECO:0000256" key="1">
    <source>
        <dbReference type="ARBA" id="ARBA00004434"/>
    </source>
</evidence>
<evidence type="ECO:0000313" key="13">
    <source>
        <dbReference type="Proteomes" id="UP000694906"/>
    </source>
</evidence>
<dbReference type="SUPFAM" id="SSF81423">
    <property type="entry name" value="Mitochondrial cytochrome c oxidase subunit VIIb"/>
    <property type="match status" value="1"/>
</dbReference>
<gene>
    <name evidence="14" type="primary">LOC101719726</name>
</gene>
<feature type="transmembrane region" description="Helical" evidence="12">
    <location>
        <begin position="39"/>
        <end position="58"/>
    </location>
</feature>
<sequence length="82" mass="9475">MMFSFAKWVLLNGLKRQTIQRIAARQIHMKHSPNFHDKYGNTVLASGAIFCVTTWVFLTTQMGIVWNPSPVVQVTPKEWKNK</sequence>
<keyword evidence="9 12" id="KW-0472">Membrane</keyword>
<dbReference type="RefSeq" id="XP_012929400.1">
    <property type="nucleotide sequence ID" value="XM_013073946.2"/>
</dbReference>
<evidence type="ECO:0000256" key="5">
    <source>
        <dbReference type="ARBA" id="ARBA00022792"/>
    </source>
</evidence>
<protein>
    <recommendedName>
        <fullName evidence="10">Cytochrome c oxidase subunit 7B, mitochondrial</fullName>
    </recommendedName>
    <alternativeName>
        <fullName evidence="11">Cytochrome c oxidase polypeptide VIIb</fullName>
    </alternativeName>
</protein>
<reference evidence="14" key="1">
    <citation type="submission" date="2025-08" db="UniProtKB">
        <authorList>
            <consortium name="RefSeq"/>
        </authorList>
    </citation>
    <scope>IDENTIFICATION</scope>
</reference>
<dbReference type="Gene3D" id="4.10.51.10">
    <property type="entry name" value="Cytochrome C Oxidase, chain K"/>
    <property type="match status" value="1"/>
</dbReference>
<dbReference type="FunFam" id="4.10.51.10:FF:000001">
    <property type="entry name" value="Cytochrome c oxidase subunit 7B, mitochondrial"/>
    <property type="match status" value="1"/>
</dbReference>
<dbReference type="KEGG" id="hgl:101719726"/>
<keyword evidence="6" id="KW-0809">Transit peptide</keyword>
<dbReference type="Pfam" id="PF05392">
    <property type="entry name" value="COX7B"/>
    <property type="match status" value="1"/>
</dbReference>
<keyword evidence="13" id="KW-1185">Reference proteome</keyword>
<comment type="similarity">
    <text evidence="3">Belongs to the cytochrome c oxidase VIIb family.</text>
</comment>
<evidence type="ECO:0000256" key="6">
    <source>
        <dbReference type="ARBA" id="ARBA00022946"/>
    </source>
</evidence>
<evidence type="ECO:0000313" key="14">
    <source>
        <dbReference type="RefSeq" id="XP_012929400.1"/>
    </source>
</evidence>
<proteinExistence type="inferred from homology"/>
<comment type="pathway">
    <text evidence="2">Energy metabolism; oxidative phosphorylation.</text>
</comment>
<dbReference type="GeneID" id="101719726"/>
<organism evidence="13 14">
    <name type="scientific">Heterocephalus glaber</name>
    <name type="common">Naked mole rat</name>
    <dbReference type="NCBI Taxonomy" id="10181"/>
    <lineage>
        <taxon>Eukaryota</taxon>
        <taxon>Metazoa</taxon>
        <taxon>Chordata</taxon>
        <taxon>Craniata</taxon>
        <taxon>Vertebrata</taxon>
        <taxon>Euteleostomi</taxon>
        <taxon>Mammalia</taxon>
        <taxon>Eutheria</taxon>
        <taxon>Euarchontoglires</taxon>
        <taxon>Glires</taxon>
        <taxon>Rodentia</taxon>
        <taxon>Hystricomorpha</taxon>
        <taxon>Bathyergidae</taxon>
        <taxon>Heterocephalus</taxon>
    </lineage>
</organism>
<evidence type="ECO:0000256" key="9">
    <source>
        <dbReference type="ARBA" id="ARBA00023136"/>
    </source>
</evidence>
<accession>A0AAX6QY61</accession>
<keyword evidence="8" id="KW-0496">Mitochondrion</keyword>
<name>A0AAX6QY61_HETGA</name>
<dbReference type="InterPro" id="IPR008433">
    <property type="entry name" value="Cyt_c_oxidase_suVIIB"/>
</dbReference>
<dbReference type="Proteomes" id="UP000694906">
    <property type="component" value="Unplaced"/>
</dbReference>
<evidence type="ECO:0000256" key="8">
    <source>
        <dbReference type="ARBA" id="ARBA00023128"/>
    </source>
</evidence>
<dbReference type="GO" id="GO:0045277">
    <property type="term" value="C:respiratory chain complex IV"/>
    <property type="evidence" value="ECO:0007669"/>
    <property type="project" value="TreeGrafter"/>
</dbReference>
<evidence type="ECO:0000256" key="7">
    <source>
        <dbReference type="ARBA" id="ARBA00022989"/>
    </source>
</evidence>
<dbReference type="GO" id="GO:0005743">
    <property type="term" value="C:mitochondrial inner membrane"/>
    <property type="evidence" value="ECO:0007669"/>
    <property type="project" value="UniProtKB-SubCell"/>
</dbReference>
<evidence type="ECO:0000256" key="11">
    <source>
        <dbReference type="ARBA" id="ARBA00041642"/>
    </source>
</evidence>
<dbReference type="PANTHER" id="PTHR16716">
    <property type="entry name" value="CYTOCHROME C OXIDASE SUBUNIT 7B, MITOCHONDRIAL"/>
    <property type="match status" value="1"/>
</dbReference>
<comment type="subcellular location">
    <subcellularLocation>
        <location evidence="1">Mitochondrion inner membrane</location>
        <topology evidence="1">Single-pass membrane protein</topology>
    </subcellularLocation>
</comment>
<evidence type="ECO:0000256" key="12">
    <source>
        <dbReference type="SAM" id="Phobius"/>
    </source>
</evidence>
<dbReference type="AlphaFoldDB" id="A0AAX6QY61"/>
<keyword evidence="5" id="KW-0999">Mitochondrion inner membrane</keyword>
<keyword evidence="7 12" id="KW-1133">Transmembrane helix</keyword>